<dbReference type="EMBL" id="NCKW01003666">
    <property type="protein sequence ID" value="POM75747.1"/>
    <property type="molecule type" value="Genomic_DNA"/>
</dbReference>
<gene>
    <name evidence="1" type="ORF">PHPALM_7109</name>
</gene>
<comment type="caution">
    <text evidence="1">The sequence shown here is derived from an EMBL/GenBank/DDBJ whole genome shotgun (WGS) entry which is preliminary data.</text>
</comment>
<reference evidence="1 2" key="1">
    <citation type="journal article" date="2017" name="Genome Biol. Evol.">
        <title>Phytophthora megakarya and P. palmivora, closely related causal agents of cacao black pod rot, underwent increases in genome sizes and gene numbers by different mechanisms.</title>
        <authorList>
            <person name="Ali S.S."/>
            <person name="Shao J."/>
            <person name="Lary D.J."/>
            <person name="Kronmiller B."/>
            <person name="Shen D."/>
            <person name="Strem M.D."/>
            <person name="Amoako-Attah I."/>
            <person name="Akrofi A.Y."/>
            <person name="Begoude B.A."/>
            <person name="Ten Hoopen G.M."/>
            <person name="Coulibaly K."/>
            <person name="Kebe B.I."/>
            <person name="Melnick R.L."/>
            <person name="Guiltinan M.J."/>
            <person name="Tyler B.M."/>
            <person name="Meinhardt L.W."/>
            <person name="Bailey B.A."/>
        </authorList>
    </citation>
    <scope>NUCLEOTIDE SEQUENCE [LARGE SCALE GENOMIC DNA]</scope>
    <source>
        <strain evidence="2">sbr112.9</strain>
    </source>
</reference>
<dbReference type="OrthoDB" id="126930at2759"/>
<evidence type="ECO:0000313" key="1">
    <source>
        <dbReference type="EMBL" id="POM75747.1"/>
    </source>
</evidence>
<organism evidence="1 2">
    <name type="scientific">Phytophthora palmivora</name>
    <dbReference type="NCBI Taxonomy" id="4796"/>
    <lineage>
        <taxon>Eukaryota</taxon>
        <taxon>Sar</taxon>
        <taxon>Stramenopiles</taxon>
        <taxon>Oomycota</taxon>
        <taxon>Peronosporomycetes</taxon>
        <taxon>Peronosporales</taxon>
        <taxon>Peronosporaceae</taxon>
        <taxon>Phytophthora</taxon>
    </lineage>
</organism>
<dbReference type="AlphaFoldDB" id="A0A2P4YD55"/>
<evidence type="ECO:0000313" key="2">
    <source>
        <dbReference type="Proteomes" id="UP000237271"/>
    </source>
</evidence>
<keyword evidence="2" id="KW-1185">Reference proteome</keyword>
<accession>A0A2P4YD55</accession>
<dbReference type="Proteomes" id="UP000237271">
    <property type="component" value="Unassembled WGS sequence"/>
</dbReference>
<proteinExistence type="predicted"/>
<sequence>MAQHRTWWLRLLRKIFSSRHGSLSRRISLSTRRNRFRLFEPELTQHSNRSKCNHKEKGSKAPLIPDEWEQYARTYVCTHAETTNLKLPASVSARKLAHGNAQRSYWEIAAVISKCTLEHNQRLNERDFRHDPSKRLMLDSNNLRTVEVLWKAGTKKFGIFKYIKENSASNPTIQDVHNLVRALK</sequence>
<name>A0A2P4YD55_9STRA</name>
<protein>
    <submittedName>
        <fullName evidence="1">Uncharacterized protein</fullName>
    </submittedName>
</protein>